<feature type="binding site" evidence="6">
    <location>
        <begin position="214"/>
        <end position="215"/>
    </location>
    <ligand>
        <name>S-adenosyl-L-methionine</name>
        <dbReference type="ChEBI" id="CHEBI:59789"/>
    </ligand>
</feature>
<feature type="binding site" evidence="6">
    <location>
        <begin position="197"/>
        <end position="198"/>
    </location>
    <ligand>
        <name>S-adenosyl-L-methionine</name>
        <dbReference type="ChEBI" id="CHEBI:59789"/>
    </ligand>
</feature>
<evidence type="ECO:0000256" key="6">
    <source>
        <dbReference type="PIRSR" id="PIRSR000410-1"/>
    </source>
</evidence>
<dbReference type="PANTHER" id="PTHR24422">
    <property type="entry name" value="CHEMOTAXIS PROTEIN METHYLTRANSFERASE"/>
    <property type="match status" value="1"/>
</dbReference>
<dbReference type="InterPro" id="IPR026024">
    <property type="entry name" value="Chemotaxis_MeTrfase_CheR"/>
</dbReference>
<evidence type="ECO:0000256" key="3">
    <source>
        <dbReference type="ARBA" id="ARBA00022679"/>
    </source>
</evidence>
<evidence type="ECO:0000259" key="7">
    <source>
        <dbReference type="PROSITE" id="PS50123"/>
    </source>
</evidence>
<evidence type="ECO:0000256" key="4">
    <source>
        <dbReference type="ARBA" id="ARBA00022691"/>
    </source>
</evidence>
<keyword evidence="2 5" id="KW-0489">Methyltransferase</keyword>
<feature type="binding site" evidence="6">
    <location>
        <position position="71"/>
    </location>
    <ligand>
        <name>S-adenosyl-L-methionine</name>
        <dbReference type="ChEBI" id="CHEBI:59789"/>
    </ligand>
</feature>
<dbReference type="InterPro" id="IPR036804">
    <property type="entry name" value="CheR_N_sf"/>
</dbReference>
<keyword evidence="9" id="KW-1185">Reference proteome</keyword>
<dbReference type="PATRIC" id="fig|1543721.4.peg.1632"/>
<dbReference type="Pfam" id="PF01739">
    <property type="entry name" value="CheR"/>
    <property type="match status" value="1"/>
</dbReference>
<dbReference type="InterPro" id="IPR022642">
    <property type="entry name" value="CheR_C"/>
</dbReference>
<dbReference type="InterPro" id="IPR000780">
    <property type="entry name" value="CheR_MeTrfase"/>
</dbReference>
<dbReference type="OrthoDB" id="9816309at2"/>
<feature type="domain" description="CheR-type methyltransferase" evidence="7">
    <location>
        <begin position="1"/>
        <end position="271"/>
    </location>
</feature>
<evidence type="ECO:0000256" key="1">
    <source>
        <dbReference type="ARBA" id="ARBA00001541"/>
    </source>
</evidence>
<keyword evidence="3 5" id="KW-0808">Transferase</keyword>
<dbReference type="GO" id="GO:0008983">
    <property type="term" value="F:protein-glutamate O-methyltransferase activity"/>
    <property type="evidence" value="ECO:0007669"/>
    <property type="project" value="UniProtKB-EC"/>
</dbReference>
<dbReference type="InterPro" id="IPR022641">
    <property type="entry name" value="CheR_N"/>
</dbReference>
<dbReference type="SUPFAM" id="SSF53335">
    <property type="entry name" value="S-adenosyl-L-methionine-dependent methyltransferases"/>
    <property type="match status" value="1"/>
</dbReference>
<evidence type="ECO:0000256" key="2">
    <source>
        <dbReference type="ARBA" id="ARBA00022603"/>
    </source>
</evidence>
<evidence type="ECO:0000313" key="9">
    <source>
        <dbReference type="Proteomes" id="UP000034410"/>
    </source>
</evidence>
<accession>A0A0F7K595</accession>
<dbReference type="InterPro" id="IPR029063">
    <property type="entry name" value="SAM-dependent_MTases_sf"/>
</dbReference>
<comment type="function">
    <text evidence="5">Methylation of the membrane-bound methyl-accepting chemotaxis proteins (MCP) to form gamma-glutamyl methyl ester residues in MCP.</text>
</comment>
<keyword evidence="4 5" id="KW-0949">S-adenosyl-L-methionine</keyword>
<comment type="catalytic activity">
    <reaction evidence="1 5">
        <text>L-glutamyl-[protein] + S-adenosyl-L-methionine = [protein]-L-glutamate 5-O-methyl ester + S-adenosyl-L-homocysteine</text>
        <dbReference type="Rhea" id="RHEA:24452"/>
        <dbReference type="Rhea" id="RHEA-COMP:10208"/>
        <dbReference type="Rhea" id="RHEA-COMP:10311"/>
        <dbReference type="ChEBI" id="CHEBI:29973"/>
        <dbReference type="ChEBI" id="CHEBI:57856"/>
        <dbReference type="ChEBI" id="CHEBI:59789"/>
        <dbReference type="ChEBI" id="CHEBI:82795"/>
        <dbReference type="EC" id="2.1.1.80"/>
    </reaction>
</comment>
<dbReference type="SUPFAM" id="SSF47757">
    <property type="entry name" value="Chemotaxis receptor methyltransferase CheR, N-terminal domain"/>
    <property type="match status" value="1"/>
</dbReference>
<dbReference type="PRINTS" id="PR00996">
    <property type="entry name" value="CHERMTFRASE"/>
</dbReference>
<evidence type="ECO:0000313" key="8">
    <source>
        <dbReference type="EMBL" id="AKH22128.1"/>
    </source>
</evidence>
<reference evidence="8 9" key="1">
    <citation type="journal article" date="2015" name="Genome Announc.">
        <title>Complete Genome Sequence of Sedimenticola thiotaurini Strain SIP-G1, a Polyphosphate- and Polyhydroxyalkanoate-Accumulating Sulfur-Oxidizing Gammaproteobacterium Isolated from Salt Marsh Sediments.</title>
        <authorList>
            <person name="Flood B.E."/>
            <person name="Jones D.S."/>
            <person name="Bailey J.V."/>
        </authorList>
    </citation>
    <scope>NUCLEOTIDE SEQUENCE [LARGE SCALE GENOMIC DNA]</scope>
    <source>
        <strain evidence="8 9">SIP-G1</strain>
    </source>
</reference>
<protein>
    <recommendedName>
        <fullName evidence="5">Chemotaxis protein methyltransferase</fullName>
        <ecNumber evidence="5">2.1.1.80</ecNumber>
    </recommendedName>
</protein>
<feature type="binding site" evidence="6">
    <location>
        <position position="142"/>
    </location>
    <ligand>
        <name>S-adenosyl-L-methionine</name>
        <dbReference type="ChEBI" id="CHEBI:59789"/>
    </ligand>
</feature>
<dbReference type="InterPro" id="IPR050903">
    <property type="entry name" value="Bact_Chemotaxis_MeTrfase"/>
</dbReference>
<dbReference type="Pfam" id="PF03705">
    <property type="entry name" value="CheR_N"/>
    <property type="match status" value="1"/>
</dbReference>
<organism evidence="8 9">
    <name type="scientific">Sedimenticola thiotaurini</name>
    <dbReference type="NCBI Taxonomy" id="1543721"/>
    <lineage>
        <taxon>Bacteria</taxon>
        <taxon>Pseudomonadati</taxon>
        <taxon>Pseudomonadota</taxon>
        <taxon>Gammaproteobacteria</taxon>
        <taxon>Chromatiales</taxon>
        <taxon>Sedimenticolaceae</taxon>
        <taxon>Sedimenticola</taxon>
    </lineage>
</organism>
<dbReference type="AlphaFoldDB" id="A0A0F7K595"/>
<dbReference type="PIRSF" id="PIRSF000410">
    <property type="entry name" value="CheR"/>
    <property type="match status" value="1"/>
</dbReference>
<dbReference type="GO" id="GO:0032259">
    <property type="term" value="P:methylation"/>
    <property type="evidence" value="ECO:0007669"/>
    <property type="project" value="UniProtKB-KW"/>
</dbReference>
<name>A0A0F7K595_9GAMM</name>
<dbReference type="EMBL" id="CP011412">
    <property type="protein sequence ID" value="AKH22128.1"/>
    <property type="molecule type" value="Genomic_DNA"/>
</dbReference>
<feature type="binding site" evidence="6">
    <location>
        <position position="113"/>
    </location>
    <ligand>
        <name>S-adenosyl-L-methionine</name>
        <dbReference type="ChEBI" id="CHEBI:59789"/>
    </ligand>
</feature>
<dbReference type="EC" id="2.1.1.80" evidence="5"/>
<gene>
    <name evidence="8" type="ORF">AAY24_07880</name>
</gene>
<dbReference type="SMART" id="SM00138">
    <property type="entry name" value="MeTrc"/>
    <property type="match status" value="1"/>
</dbReference>
<feature type="binding site" evidence="6">
    <location>
        <position position="77"/>
    </location>
    <ligand>
        <name>S-adenosyl-L-methionine</name>
        <dbReference type="ChEBI" id="CHEBI:59789"/>
    </ligand>
</feature>
<sequence length="271" mass="30437">MSPGDYEAFRKFLENACGIVLGAGKEYLVSSRLGGLMRDYGISTVGQLLEQLNSNRNPSLRAGIIDAMTTNETFWFRDMSHFRMLQEMVCPEIKARHSHAIRIWSAACSYGQEAYNLSMVVQDYQRANPGVLPGGVDVVATDISSTVLKEARKGVYCGMSASRGLTLEQQARYFNVNGDCLEVKPEIRKRVSFRELNLTRGYEMMGRFDVIFCRNVLIYFSSEQKRDIINRMAGVLNPGGYLFLGSTESLSAHTDRFEMVSKLGGIAYRLK</sequence>
<dbReference type="Gene3D" id="1.10.155.10">
    <property type="entry name" value="Chemotaxis receptor methyltransferase CheR, N-terminal domain"/>
    <property type="match status" value="1"/>
</dbReference>
<dbReference type="KEGG" id="seds:AAY24_07880"/>
<dbReference type="PANTHER" id="PTHR24422:SF21">
    <property type="entry name" value="CHEMOTAXIS PROTEIN METHYLTRANSFERASE 1"/>
    <property type="match status" value="1"/>
</dbReference>
<dbReference type="PROSITE" id="PS50123">
    <property type="entry name" value="CHER"/>
    <property type="match status" value="1"/>
</dbReference>
<evidence type="ECO:0000256" key="5">
    <source>
        <dbReference type="PIRNR" id="PIRNR000410"/>
    </source>
</evidence>
<proteinExistence type="predicted"/>
<dbReference type="Gene3D" id="3.40.50.150">
    <property type="entry name" value="Vaccinia Virus protein VP39"/>
    <property type="match status" value="1"/>
</dbReference>
<dbReference type="CDD" id="cd02440">
    <property type="entry name" value="AdoMet_MTases"/>
    <property type="match status" value="1"/>
</dbReference>
<feature type="binding site" evidence="6">
    <location>
        <position position="73"/>
    </location>
    <ligand>
        <name>S-adenosyl-L-methionine</name>
        <dbReference type="ChEBI" id="CHEBI:59789"/>
    </ligand>
</feature>
<dbReference type="Proteomes" id="UP000034410">
    <property type="component" value="Chromosome"/>
</dbReference>